<evidence type="ECO:0000313" key="3">
    <source>
        <dbReference type="Proteomes" id="UP001152561"/>
    </source>
</evidence>
<name>A0A9Q1MF03_9SOLA</name>
<dbReference type="AlphaFoldDB" id="A0A9Q1MF03"/>
<proteinExistence type="predicted"/>
<feature type="region of interest" description="Disordered" evidence="1">
    <location>
        <begin position="127"/>
        <end position="155"/>
    </location>
</feature>
<dbReference type="OrthoDB" id="1304465at2759"/>
<organism evidence="2 3">
    <name type="scientific">Anisodus acutangulus</name>
    <dbReference type="NCBI Taxonomy" id="402998"/>
    <lineage>
        <taxon>Eukaryota</taxon>
        <taxon>Viridiplantae</taxon>
        <taxon>Streptophyta</taxon>
        <taxon>Embryophyta</taxon>
        <taxon>Tracheophyta</taxon>
        <taxon>Spermatophyta</taxon>
        <taxon>Magnoliopsida</taxon>
        <taxon>eudicotyledons</taxon>
        <taxon>Gunneridae</taxon>
        <taxon>Pentapetalae</taxon>
        <taxon>asterids</taxon>
        <taxon>lamiids</taxon>
        <taxon>Solanales</taxon>
        <taxon>Solanaceae</taxon>
        <taxon>Solanoideae</taxon>
        <taxon>Hyoscyameae</taxon>
        <taxon>Anisodus</taxon>
    </lineage>
</organism>
<protein>
    <submittedName>
        <fullName evidence="2">Uncharacterized protein</fullName>
    </submittedName>
</protein>
<keyword evidence="3" id="KW-1185">Reference proteome</keyword>
<feature type="region of interest" description="Disordered" evidence="1">
    <location>
        <begin position="88"/>
        <end position="112"/>
    </location>
</feature>
<dbReference type="Proteomes" id="UP001152561">
    <property type="component" value="Unassembled WGS sequence"/>
</dbReference>
<reference evidence="3" key="1">
    <citation type="journal article" date="2023" name="Proc. Natl. Acad. Sci. U.S.A.">
        <title>Genomic and structural basis for evolution of tropane alkaloid biosynthesis.</title>
        <authorList>
            <person name="Wanga Y.-J."/>
            <person name="Taina T."/>
            <person name="Yua J.-Y."/>
            <person name="Lia J."/>
            <person name="Xua B."/>
            <person name="Chenc J."/>
            <person name="D'Auriad J.C."/>
            <person name="Huanga J.-P."/>
            <person name="Huanga S.-X."/>
        </authorList>
    </citation>
    <scope>NUCLEOTIDE SEQUENCE [LARGE SCALE GENOMIC DNA]</scope>
    <source>
        <strain evidence="3">cv. KIB-2019</strain>
    </source>
</reference>
<accession>A0A9Q1MF03</accession>
<gene>
    <name evidence="2" type="ORF">K7X08_012894</name>
</gene>
<dbReference type="EMBL" id="JAJAGQ010000008">
    <property type="protein sequence ID" value="KAJ8555398.1"/>
    <property type="molecule type" value="Genomic_DNA"/>
</dbReference>
<comment type="caution">
    <text evidence="2">The sequence shown here is derived from an EMBL/GenBank/DDBJ whole genome shotgun (WGS) entry which is preliminary data.</text>
</comment>
<evidence type="ECO:0000313" key="2">
    <source>
        <dbReference type="EMBL" id="KAJ8555398.1"/>
    </source>
</evidence>
<sequence length="225" mass="25316">MERFLQSRQTLDVYVHILEEESNAIFNKGVGTSASRNIKVGEDAFNVATSSPNTISNTTPPLVVVPPNTQEPLDRTINLSDYELSDFSVKGSDESTENSPDSENGDILGDDDYFSDVHEEYIKLRSERREAQRRKRRERIPADTEEVSCSASGPDLGFDEIETSKKCLEGRLGGDEPYCPSSDDCSLESDDDEWCFEEGEQRRTNLSKSKYKKSATKGVRFDKTF</sequence>
<evidence type="ECO:0000256" key="1">
    <source>
        <dbReference type="SAM" id="MobiDB-lite"/>
    </source>
</evidence>